<dbReference type="GO" id="GO:0016226">
    <property type="term" value="P:iron-sulfur cluster assembly"/>
    <property type="evidence" value="ECO:0007669"/>
    <property type="project" value="InterPro"/>
</dbReference>
<accession>A0AAV9IT96</accession>
<feature type="compositionally biased region" description="Acidic residues" evidence="2">
    <location>
        <begin position="376"/>
        <end position="387"/>
    </location>
</feature>
<proteinExistence type="inferred from homology"/>
<evidence type="ECO:0000259" key="3">
    <source>
        <dbReference type="Pfam" id="PF01106"/>
    </source>
</evidence>
<evidence type="ECO:0000256" key="1">
    <source>
        <dbReference type="ARBA" id="ARBA00006420"/>
    </source>
</evidence>
<evidence type="ECO:0000313" key="5">
    <source>
        <dbReference type="Proteomes" id="UP001301350"/>
    </source>
</evidence>
<feature type="compositionally biased region" description="Polar residues" evidence="2">
    <location>
        <begin position="406"/>
        <end position="426"/>
    </location>
</feature>
<protein>
    <recommendedName>
        <fullName evidence="3">NIF system FeS cluster assembly NifU C-terminal domain-containing protein</fullName>
    </recommendedName>
</protein>
<dbReference type="EMBL" id="JANCYW010000005">
    <property type="protein sequence ID" value="KAK4535464.1"/>
    <property type="molecule type" value="Genomic_DNA"/>
</dbReference>
<dbReference type="InterPro" id="IPR001075">
    <property type="entry name" value="NIF_FeS_clus_asmbl_NifU_C"/>
</dbReference>
<dbReference type="SUPFAM" id="SSF117916">
    <property type="entry name" value="Fe-S cluster assembly (FSCA) domain-like"/>
    <property type="match status" value="2"/>
</dbReference>
<feature type="compositionally biased region" description="Acidic residues" evidence="2">
    <location>
        <begin position="231"/>
        <end position="244"/>
    </location>
</feature>
<feature type="region of interest" description="Disordered" evidence="2">
    <location>
        <begin position="350"/>
        <end position="490"/>
    </location>
</feature>
<dbReference type="GO" id="GO:0005739">
    <property type="term" value="C:mitochondrion"/>
    <property type="evidence" value="ECO:0007669"/>
    <property type="project" value="TreeGrafter"/>
</dbReference>
<dbReference type="GO" id="GO:0051536">
    <property type="term" value="F:iron-sulfur cluster binding"/>
    <property type="evidence" value="ECO:0007669"/>
    <property type="project" value="InterPro"/>
</dbReference>
<dbReference type="Pfam" id="PF01106">
    <property type="entry name" value="NifU"/>
    <property type="match status" value="1"/>
</dbReference>
<dbReference type="PANTHER" id="PTHR11178:SF15">
    <property type="entry name" value="NIFU-LIKE PROTEIN 1, CHLOROPLASTIC"/>
    <property type="match status" value="1"/>
</dbReference>
<sequence>MFVGAPGWTPGGRARTSFLGDNERDAIVRHRHGAVAGWARPAPRRRARLQAAAGGRGRRRSGRAGRGPSPKRRSRVGARARVLGYGPKPEDFITGEEIIFGTHDTPAAAKKKKGLPRQKLREGEAVDVESPTYSGCRDPVQRALYRVRSLSERDVGDLDPDINTPVVLTPVRGFLKRARIQSAPPGARESDEVFDDRVEQHGEDDYLAVAGVYAIIDGPGLLYGPPPSSPESEEEEEDDGDLESEGFHELRPEEVSEELREVADYFVEKDGILMAIRRAPLPHELGIPRRPSPQVHYIGASLHVARALRRHVLDFGDGVCAYARVCLVDPANVDRLRQLQREWIDEQEFIPPGNRTDETHQEQHRKWVSGSGPLEAAEEGVAVDEANESPAVADGDGHVVPAANTAEPTSSADGTPQNTLADNSGNGQAGEEQGAKAPGASEPFTPWEGAGDTPSACPGESEATSEPNIISPFARERDRPPTDASAASAAALPLDRENVRRVLEEVRPYLLADGGDLHVVEVDSATGNISVALQGACRSCPASSTTMKMGVERILRERFGDDRIGEVVALELDTVDGANGAETDLADQCEDCLDEIRPTLYAFGGMVEVLDVKTDGVRLRYRGPDTLRQSIDARLRQRLRGLKQVTFVETPT</sequence>
<feature type="region of interest" description="Disordered" evidence="2">
    <location>
        <begin position="221"/>
        <end position="253"/>
    </location>
</feature>
<comment type="similarity">
    <text evidence="1">Belongs to the NifU family.</text>
</comment>
<feature type="compositionally biased region" description="Basic and acidic residues" evidence="2">
    <location>
        <begin position="355"/>
        <end position="365"/>
    </location>
</feature>
<dbReference type="Proteomes" id="UP001301350">
    <property type="component" value="Unassembled WGS sequence"/>
</dbReference>
<dbReference type="PANTHER" id="PTHR11178">
    <property type="entry name" value="IRON-SULFUR CLUSTER SCAFFOLD PROTEIN NFU-RELATED"/>
    <property type="match status" value="1"/>
</dbReference>
<dbReference type="AlphaFoldDB" id="A0AAV9IT96"/>
<name>A0AAV9IT96_CYACA</name>
<comment type="caution">
    <text evidence="4">The sequence shown here is derived from an EMBL/GenBank/DDBJ whole genome shotgun (WGS) entry which is preliminary data.</text>
</comment>
<keyword evidence="5" id="KW-1185">Reference proteome</keyword>
<gene>
    <name evidence="4" type="ORF">CDCA_CDCA05G1489</name>
</gene>
<evidence type="ECO:0000256" key="2">
    <source>
        <dbReference type="SAM" id="MobiDB-lite"/>
    </source>
</evidence>
<dbReference type="Gene3D" id="3.30.300.130">
    <property type="entry name" value="Fe-S cluster assembly (FSCA)"/>
    <property type="match status" value="2"/>
</dbReference>
<evidence type="ECO:0000313" key="4">
    <source>
        <dbReference type="EMBL" id="KAK4535464.1"/>
    </source>
</evidence>
<reference evidence="4 5" key="1">
    <citation type="submission" date="2022-07" db="EMBL/GenBank/DDBJ databases">
        <title>Genome-wide signatures of adaptation to extreme environments.</title>
        <authorList>
            <person name="Cho C.H."/>
            <person name="Yoon H.S."/>
        </authorList>
    </citation>
    <scope>NUCLEOTIDE SEQUENCE [LARGE SCALE GENOMIC DNA]</scope>
    <source>
        <strain evidence="4 5">DBV 063 E5</strain>
    </source>
</reference>
<dbReference type="InterPro" id="IPR034904">
    <property type="entry name" value="FSCA_dom_sf"/>
</dbReference>
<dbReference type="GO" id="GO:0005506">
    <property type="term" value="F:iron ion binding"/>
    <property type="evidence" value="ECO:0007669"/>
    <property type="project" value="InterPro"/>
</dbReference>
<feature type="compositionally biased region" description="Basic residues" evidence="2">
    <location>
        <begin position="56"/>
        <end position="78"/>
    </location>
</feature>
<organism evidence="4 5">
    <name type="scientific">Cyanidium caldarium</name>
    <name type="common">Red alga</name>
    <dbReference type="NCBI Taxonomy" id="2771"/>
    <lineage>
        <taxon>Eukaryota</taxon>
        <taxon>Rhodophyta</taxon>
        <taxon>Bangiophyceae</taxon>
        <taxon>Cyanidiales</taxon>
        <taxon>Cyanidiaceae</taxon>
        <taxon>Cyanidium</taxon>
    </lineage>
</organism>
<feature type="region of interest" description="Disordered" evidence="2">
    <location>
        <begin position="37"/>
        <end position="79"/>
    </location>
</feature>
<feature type="domain" description="NIF system FeS cluster assembly NifU C-terminal" evidence="3">
    <location>
        <begin position="499"/>
        <end position="561"/>
    </location>
</feature>